<evidence type="ECO:0000313" key="3">
    <source>
        <dbReference type="Proteomes" id="UP001055439"/>
    </source>
</evidence>
<proteinExistence type="predicted"/>
<dbReference type="OrthoDB" id="338614at2759"/>
<evidence type="ECO:0000313" key="2">
    <source>
        <dbReference type="EMBL" id="URD91217.1"/>
    </source>
</evidence>
<organism evidence="2 3">
    <name type="scientific">Musa troglodytarum</name>
    <name type="common">fe'i banana</name>
    <dbReference type="NCBI Taxonomy" id="320322"/>
    <lineage>
        <taxon>Eukaryota</taxon>
        <taxon>Viridiplantae</taxon>
        <taxon>Streptophyta</taxon>
        <taxon>Embryophyta</taxon>
        <taxon>Tracheophyta</taxon>
        <taxon>Spermatophyta</taxon>
        <taxon>Magnoliopsida</taxon>
        <taxon>Liliopsida</taxon>
        <taxon>Zingiberales</taxon>
        <taxon>Musaceae</taxon>
        <taxon>Musa</taxon>
    </lineage>
</organism>
<keyword evidence="3" id="KW-1185">Reference proteome</keyword>
<sequence length="108" mass="11723">MDSTCCARLPRPICCLRQLLIRGRGASCSGSAVLSYVSEEAKVDAPEPKTIVFGPEMPLLRRRTQSSDLQVLRLQGPSNPKDPPAGPSNEIKVFETLASKTARRGRGE</sequence>
<dbReference type="AlphaFoldDB" id="A0A9E7JRD5"/>
<protein>
    <submittedName>
        <fullName evidence="2">ThiF family</fullName>
    </submittedName>
</protein>
<dbReference type="Proteomes" id="UP001055439">
    <property type="component" value="Chromosome 2"/>
</dbReference>
<accession>A0A9E7JRD5</accession>
<dbReference type="EMBL" id="CP097504">
    <property type="protein sequence ID" value="URD91217.1"/>
    <property type="molecule type" value="Genomic_DNA"/>
</dbReference>
<name>A0A9E7JRD5_9LILI</name>
<reference evidence="2" key="1">
    <citation type="submission" date="2022-05" db="EMBL/GenBank/DDBJ databases">
        <title>The Musa troglodytarum L. genome provides insights into the mechanism of non-climacteric behaviour and enrichment of carotenoids.</title>
        <authorList>
            <person name="Wang J."/>
        </authorList>
    </citation>
    <scope>NUCLEOTIDE SEQUENCE</scope>
    <source>
        <tissue evidence="2">Leaf</tissue>
    </source>
</reference>
<evidence type="ECO:0000256" key="1">
    <source>
        <dbReference type="SAM" id="MobiDB-lite"/>
    </source>
</evidence>
<gene>
    <name evidence="2" type="ORF">MUK42_27210</name>
</gene>
<feature type="region of interest" description="Disordered" evidence="1">
    <location>
        <begin position="66"/>
        <end position="108"/>
    </location>
</feature>